<evidence type="ECO:0000313" key="3">
    <source>
        <dbReference type="Proteomes" id="UP000305729"/>
    </source>
</evidence>
<name>A0A7S8BKC9_9GAMM</name>
<evidence type="ECO:0000259" key="1">
    <source>
        <dbReference type="Pfam" id="PF21837"/>
    </source>
</evidence>
<dbReference type="RefSeq" id="WP_138536534.1">
    <property type="nucleotide sequence ID" value="NZ_CP045429.1"/>
</dbReference>
<dbReference type="AlphaFoldDB" id="A0A7S8BKC9"/>
<dbReference type="Proteomes" id="UP000305729">
    <property type="component" value="Chromosome 1"/>
</dbReference>
<dbReference type="Pfam" id="PF21837">
    <property type="entry name" value="DUF6896"/>
    <property type="match status" value="1"/>
</dbReference>
<proteinExistence type="predicted"/>
<evidence type="ECO:0000313" key="2">
    <source>
        <dbReference type="EMBL" id="QPB83508.1"/>
    </source>
</evidence>
<reference evidence="2 3" key="1">
    <citation type="submission" date="2019-10" db="EMBL/GenBank/DDBJ databases">
        <title>Pseudoalteromonas rubra S4059.</title>
        <authorList>
            <person name="Paulsen S."/>
            <person name="Wang X."/>
        </authorList>
    </citation>
    <scope>NUCLEOTIDE SEQUENCE [LARGE SCALE GENOMIC DNA]</scope>
    <source>
        <strain evidence="2 3">S4059</strain>
    </source>
</reference>
<feature type="domain" description="DUF6896" evidence="1">
    <location>
        <begin position="54"/>
        <end position="159"/>
    </location>
</feature>
<protein>
    <recommendedName>
        <fullName evidence="1">DUF6896 domain-containing protein</fullName>
    </recommendedName>
</protein>
<dbReference type="InterPro" id="IPR054191">
    <property type="entry name" value="DUF6896"/>
</dbReference>
<accession>A0A7S8BKC9</accession>
<gene>
    <name evidence="2" type="ORF">CWC22_011120</name>
</gene>
<sequence length="178" mass="20919">MIVRLRRELPENYSVFDPGSRKYWSYVTIKQVISKPEIYRIIPEIKHAASEFRKQSEWLARTITELNDIPLTELWDKSDEIEIFPDGWRCYHHGAHFFCENIDSGQVIEVPIWYGEEFGVLDPYFFAEFIDTTQSLSMPVGIIDWYYDMSRVMDVMVEMGLFKKITGTKFGVIGIVIT</sequence>
<organism evidence="2 3">
    <name type="scientific">Pseudoalteromonas rubra</name>
    <dbReference type="NCBI Taxonomy" id="43658"/>
    <lineage>
        <taxon>Bacteria</taxon>
        <taxon>Pseudomonadati</taxon>
        <taxon>Pseudomonadota</taxon>
        <taxon>Gammaproteobacteria</taxon>
        <taxon>Alteromonadales</taxon>
        <taxon>Pseudoalteromonadaceae</taxon>
        <taxon>Pseudoalteromonas</taxon>
    </lineage>
</organism>
<dbReference type="EMBL" id="CP045429">
    <property type="protein sequence ID" value="QPB83508.1"/>
    <property type="molecule type" value="Genomic_DNA"/>
</dbReference>